<dbReference type="Proteomes" id="UP001492380">
    <property type="component" value="Unassembled WGS sequence"/>
</dbReference>
<reference evidence="2 3" key="1">
    <citation type="submission" date="2024-04" db="EMBL/GenBank/DDBJ databases">
        <title>Phyllosticta paracitricarpa is synonymous to the EU quarantine fungus P. citricarpa based on phylogenomic analyses.</title>
        <authorList>
            <consortium name="Lawrence Berkeley National Laboratory"/>
            <person name="Van Ingen-Buijs V.A."/>
            <person name="Van Westerhoven A.C."/>
            <person name="Haridas S."/>
            <person name="Skiadas P."/>
            <person name="Martin F."/>
            <person name="Groenewald J.Z."/>
            <person name="Crous P.W."/>
            <person name="Seidl M.F."/>
        </authorList>
    </citation>
    <scope>NUCLEOTIDE SEQUENCE [LARGE SCALE GENOMIC DNA]</scope>
    <source>
        <strain evidence="2 3">CBS 123374</strain>
    </source>
</reference>
<proteinExistence type="predicted"/>
<evidence type="ECO:0008006" key="4">
    <source>
        <dbReference type="Google" id="ProtNLM"/>
    </source>
</evidence>
<feature type="region of interest" description="Disordered" evidence="1">
    <location>
        <begin position="1"/>
        <end position="73"/>
    </location>
</feature>
<protein>
    <recommendedName>
        <fullName evidence="4">C2H2-type domain-containing protein</fullName>
    </recommendedName>
</protein>
<evidence type="ECO:0000313" key="2">
    <source>
        <dbReference type="EMBL" id="KAK8239932.1"/>
    </source>
</evidence>
<name>A0ABR1YUV3_9PEZI</name>
<gene>
    <name evidence="2" type="ORF">HDK90DRAFT_168001</name>
</gene>
<evidence type="ECO:0000313" key="3">
    <source>
        <dbReference type="Proteomes" id="UP001492380"/>
    </source>
</evidence>
<keyword evidence="3" id="KW-1185">Reference proteome</keyword>
<evidence type="ECO:0000256" key="1">
    <source>
        <dbReference type="SAM" id="MobiDB-lite"/>
    </source>
</evidence>
<dbReference type="EMBL" id="JBBWRZ010000003">
    <property type="protein sequence ID" value="KAK8239932.1"/>
    <property type="molecule type" value="Genomic_DNA"/>
</dbReference>
<organism evidence="2 3">
    <name type="scientific">Phyllosticta capitalensis</name>
    <dbReference type="NCBI Taxonomy" id="121624"/>
    <lineage>
        <taxon>Eukaryota</taxon>
        <taxon>Fungi</taxon>
        <taxon>Dikarya</taxon>
        <taxon>Ascomycota</taxon>
        <taxon>Pezizomycotina</taxon>
        <taxon>Dothideomycetes</taxon>
        <taxon>Dothideomycetes incertae sedis</taxon>
        <taxon>Botryosphaeriales</taxon>
        <taxon>Phyllostictaceae</taxon>
        <taxon>Phyllosticta</taxon>
    </lineage>
</organism>
<sequence>MDSEAGADKMTAVSEQAPSQGATGIEIPIKEEDPQEAVLSNAASSEQNQMAPSNDVPDNETPIKEEEDDPQDAVSVKAIASEPIQVVPSDALMNAIRRSNLRRLQAALENICRQSEVANALVERQLLVPIRPPKNDASVPQQGTKRQRTRYPMCKNCREEYDVTKNADDACKYHPGEMDYIESYWWEDQDKALECLMDHDSYKEYDPEGFMYNCCSGFADSKGCHTGRHREAKHSQPQMKRFKWDDEYKSSEEFHERAAKKAAQNSTAD</sequence>
<comment type="caution">
    <text evidence="2">The sequence shown here is derived from an EMBL/GenBank/DDBJ whole genome shotgun (WGS) entry which is preliminary data.</text>
</comment>
<dbReference type="PANTHER" id="PTHR38167">
    <property type="entry name" value="C2H2-TYPE DOMAIN-CONTAINING PROTEIN"/>
    <property type="match status" value="1"/>
</dbReference>
<feature type="compositionally biased region" description="Polar residues" evidence="1">
    <location>
        <begin position="41"/>
        <end position="52"/>
    </location>
</feature>
<accession>A0ABR1YUV3</accession>
<dbReference type="PANTHER" id="PTHR38167:SF1">
    <property type="entry name" value="C2H2-TYPE DOMAIN-CONTAINING PROTEIN"/>
    <property type="match status" value="1"/>
</dbReference>
<feature type="compositionally biased region" description="Polar residues" evidence="1">
    <location>
        <begin position="13"/>
        <end position="22"/>
    </location>
</feature>